<keyword evidence="1" id="KW-0175">Coiled coil</keyword>
<feature type="coiled-coil region" evidence="1">
    <location>
        <begin position="28"/>
        <end position="55"/>
    </location>
</feature>
<evidence type="ECO:0000313" key="3">
    <source>
        <dbReference type="Proteomes" id="UP000289708"/>
    </source>
</evidence>
<evidence type="ECO:0000256" key="1">
    <source>
        <dbReference type="SAM" id="Coils"/>
    </source>
</evidence>
<dbReference type="EMBL" id="RYFI01000018">
    <property type="protein sequence ID" value="RXF70261.1"/>
    <property type="molecule type" value="Genomic_DNA"/>
</dbReference>
<reference evidence="2 3" key="1">
    <citation type="submission" date="2018-12" db="EMBL/GenBank/DDBJ databases">
        <title>bacterium Hansschlegelia zhihuaiae S113.</title>
        <authorList>
            <person name="He J."/>
        </authorList>
    </citation>
    <scope>NUCLEOTIDE SEQUENCE [LARGE SCALE GENOMIC DNA]</scope>
    <source>
        <strain evidence="2 3">S 113</strain>
    </source>
</reference>
<dbReference type="Proteomes" id="UP000289708">
    <property type="component" value="Unassembled WGS sequence"/>
</dbReference>
<accession>A0A4Q0MAH5</accession>
<sequence length="210" mass="23020">MTTSAAAALTIASGQSARPAAPKPRVVESQLDISIRRHEAAVEELEAAQRAYLEIAEAYDKAYPVEMLPATPWSLGAHISSRMTSEKCKDLVKLDFHQLRGCGDLLARMDPEIGESVRVTLVAKEAEALARVDRLFDDRRSREDAFGLTAAEGRHQTAMEAAFAAGDAVFQCPCRTIDEVRRKARYLISSTAITPGLEYEPEDILKAFLA</sequence>
<keyword evidence="3" id="KW-1185">Reference proteome</keyword>
<protein>
    <submittedName>
        <fullName evidence="2">Uncharacterized protein</fullName>
    </submittedName>
</protein>
<name>A0A4Q0MAH5_9HYPH</name>
<dbReference type="AlphaFoldDB" id="A0A4Q0MAH5"/>
<evidence type="ECO:0000313" key="2">
    <source>
        <dbReference type="EMBL" id="RXF70261.1"/>
    </source>
</evidence>
<gene>
    <name evidence="2" type="ORF">EK403_17030</name>
</gene>
<dbReference type="RefSeq" id="WP_128778672.1">
    <property type="nucleotide sequence ID" value="NZ_RYFI01000018.1"/>
</dbReference>
<comment type="caution">
    <text evidence="2">The sequence shown here is derived from an EMBL/GenBank/DDBJ whole genome shotgun (WGS) entry which is preliminary data.</text>
</comment>
<organism evidence="2 3">
    <name type="scientific">Hansschlegelia zhihuaiae</name>
    <dbReference type="NCBI Taxonomy" id="405005"/>
    <lineage>
        <taxon>Bacteria</taxon>
        <taxon>Pseudomonadati</taxon>
        <taxon>Pseudomonadota</taxon>
        <taxon>Alphaproteobacteria</taxon>
        <taxon>Hyphomicrobiales</taxon>
        <taxon>Methylopilaceae</taxon>
        <taxon>Hansschlegelia</taxon>
    </lineage>
</organism>
<proteinExistence type="predicted"/>